<gene>
    <name evidence="1" type="ORF">J3R75_003204</name>
</gene>
<dbReference type="PANTHER" id="PTHR36848">
    <property type="entry name" value="DNA-BINDING PROTEIN (PUTATIVE SECRETED PROTEIN)-RELATED"/>
    <property type="match status" value="1"/>
</dbReference>
<name>A0AAE3VI30_9BACT</name>
<reference evidence="1" key="1">
    <citation type="submission" date="2023-07" db="EMBL/GenBank/DDBJ databases">
        <title>Genomic Encyclopedia of Type Strains, Phase IV (KMG-IV): sequencing the most valuable type-strain genomes for metagenomic binning, comparative biology and taxonomic classification.</title>
        <authorList>
            <person name="Goeker M."/>
        </authorList>
    </citation>
    <scope>NUCLEOTIDE SEQUENCE</scope>
    <source>
        <strain evidence="1">DSM 24202</strain>
    </source>
</reference>
<dbReference type="AlphaFoldDB" id="A0AAE3VI30"/>
<dbReference type="Pfam" id="PF17132">
    <property type="entry name" value="Glyco_hydro_106"/>
    <property type="match status" value="1"/>
</dbReference>
<dbReference type="EMBL" id="JAUSVL010000001">
    <property type="protein sequence ID" value="MDQ0291097.1"/>
    <property type="molecule type" value="Genomic_DNA"/>
</dbReference>
<organism evidence="1 2">
    <name type="scientific">Oligosphaera ethanolica</name>
    <dbReference type="NCBI Taxonomy" id="760260"/>
    <lineage>
        <taxon>Bacteria</taxon>
        <taxon>Pseudomonadati</taxon>
        <taxon>Lentisphaerota</taxon>
        <taxon>Oligosphaeria</taxon>
        <taxon>Oligosphaerales</taxon>
        <taxon>Oligosphaeraceae</taxon>
        <taxon>Oligosphaera</taxon>
    </lineage>
</organism>
<dbReference type="Proteomes" id="UP001238163">
    <property type="component" value="Unassembled WGS sequence"/>
</dbReference>
<dbReference type="InterPro" id="IPR053161">
    <property type="entry name" value="Ulvan_degrading_GH"/>
</dbReference>
<sequence>MFPYTTFSNPPNEFRGTDFWMLNDALNDAEIAFQIAEMKKQGVASFIARTYIGLKSDYPGPQFKQHMHSIVRSAREHGLKVFIQAGYMPEAVLDLPPEMALRNLTPMPKAEAAGKGEILAEDGDLCFVAVNTNTFVDMLNHDAITFYLKQSYEDMWKDFRDEFGKTILSVWVDEPSYSAAALPWSCAIAPAFRQRWGYDIQPKIPLLYCDRDDYATVRYHYWLVVQDLLKTAYFIQVRDWCRRNNLLFSGHLMAEDTLAMQLLRAGATMPYYKYFDIPGIDYLTAEMNWRHAPLRARSEASGFRQGMYTTPLQCCSAAHQAGQTQILAEMYGVSSENLTLRDQKNMFDHFASFGINHKSVHGIFYSLRGRGKRAYPPHVHYYQPYWQDYKALTDYCARASLFISQGQPVKDLLVIHPLSSAACEYRGPKTPDGQSPDIGRRDTAFRVLERQLVGCQCDFHLGDEDTIAMWGKVARDGQRARFQINCMSYQAVVLPDLKAIATSTLELLERFAASGGAVFVLGETPSLLDGWPHDGIGQRLAKARFVADNAELIDALAGMPKSYTLRSDIDPTAIHVNHRADERYDYFFIFNADCGEPRQLQLTVPVNAAASLLDPYGAAHQPADTAVDAAGSTYAFSVPEGGSVMLLVDRQTPAVPRASQVLPRVVLPLPGPWRVTRRHANALVLEFAQFRKGDTGEFSRTYPILAIQQILSDENYIGPLALRFSFRSAITVSGARLACESPEQQQITLNGQSVAAPQGFFWAKEFQTSKLPDIIAGDNVLEIHRDFQPLSKARSSITSLFENLPGVELEMMAITGDFAVCSHVVPTRSSCVQLHHRFVLQHETGLVDAELTSAGYPFYTGTIALEKEVDIPAGWAGKDASIELSGGKYCVARVVVNDQDQGLICWEPSVLAIKGLRPGKNRIRLELTNTLKNLLGPFHRPKGEYGECWAGYGMPSLPWLGAVDENTRQPIANWHDHREPDTSAWTENYMLVPFGLSAARLSCAL</sequence>
<comment type="caution">
    <text evidence="1">The sequence shown here is derived from an EMBL/GenBank/DDBJ whole genome shotgun (WGS) entry which is preliminary data.</text>
</comment>
<evidence type="ECO:0000313" key="2">
    <source>
        <dbReference type="Proteomes" id="UP001238163"/>
    </source>
</evidence>
<dbReference type="RefSeq" id="WP_307263375.1">
    <property type="nucleotide sequence ID" value="NZ_JAUSVL010000001.1"/>
</dbReference>
<evidence type="ECO:0000313" key="1">
    <source>
        <dbReference type="EMBL" id="MDQ0291097.1"/>
    </source>
</evidence>
<proteinExistence type="predicted"/>
<keyword evidence="2" id="KW-1185">Reference proteome</keyword>
<protein>
    <submittedName>
        <fullName evidence="1">Uncharacterized protein</fullName>
    </submittedName>
</protein>
<dbReference type="PANTHER" id="PTHR36848:SF2">
    <property type="entry name" value="SECRETED PROTEIN"/>
    <property type="match status" value="1"/>
</dbReference>
<accession>A0AAE3VI30</accession>